<feature type="region of interest" description="Disordered" evidence="1">
    <location>
        <begin position="114"/>
        <end position="184"/>
    </location>
</feature>
<organism evidence="2 3">
    <name type="scientific">Rotaria magnacalcarata</name>
    <dbReference type="NCBI Taxonomy" id="392030"/>
    <lineage>
        <taxon>Eukaryota</taxon>
        <taxon>Metazoa</taxon>
        <taxon>Spiralia</taxon>
        <taxon>Gnathifera</taxon>
        <taxon>Rotifera</taxon>
        <taxon>Eurotatoria</taxon>
        <taxon>Bdelloidea</taxon>
        <taxon>Philodinida</taxon>
        <taxon>Philodinidae</taxon>
        <taxon>Rotaria</taxon>
    </lineage>
</organism>
<protein>
    <submittedName>
        <fullName evidence="2">Uncharacterized protein</fullName>
    </submittedName>
</protein>
<proteinExistence type="predicted"/>
<evidence type="ECO:0000313" key="3">
    <source>
        <dbReference type="Proteomes" id="UP000663887"/>
    </source>
</evidence>
<gene>
    <name evidence="2" type="ORF">XDN619_LOCUS621</name>
</gene>
<feature type="region of interest" description="Disordered" evidence="1">
    <location>
        <begin position="208"/>
        <end position="238"/>
    </location>
</feature>
<dbReference type="EMBL" id="CAJNRG010000031">
    <property type="protein sequence ID" value="CAF1945442.1"/>
    <property type="molecule type" value="Genomic_DNA"/>
</dbReference>
<name>A0A816LMA4_9BILA</name>
<reference evidence="2" key="1">
    <citation type="submission" date="2021-02" db="EMBL/GenBank/DDBJ databases">
        <authorList>
            <person name="Nowell W R."/>
        </authorList>
    </citation>
    <scope>NUCLEOTIDE SEQUENCE</scope>
</reference>
<evidence type="ECO:0000313" key="2">
    <source>
        <dbReference type="EMBL" id="CAF1945442.1"/>
    </source>
</evidence>
<dbReference type="AlphaFoldDB" id="A0A816LMA4"/>
<dbReference type="InterPro" id="IPR051298">
    <property type="entry name" value="Heme_transport/Cell_adhesion"/>
</dbReference>
<comment type="caution">
    <text evidence="2">The sequence shown here is derived from an EMBL/GenBank/DDBJ whole genome shotgun (WGS) entry which is preliminary data.</text>
</comment>
<dbReference type="Proteomes" id="UP000663887">
    <property type="component" value="Unassembled WGS sequence"/>
</dbReference>
<dbReference type="PANTHER" id="PTHR22917">
    <property type="entry name" value="HEMOPEXIN DOMAIN-CONTAINING PROTEIN"/>
    <property type="match status" value="1"/>
</dbReference>
<sequence length="423" mass="44461">MDLIFKVGSPVCVFTEVGELWNSFKVPNFTSFYQKGTNHSGEVMITIGKHLRATRIDTDIENTVIVVIHGLSEQIIIIGIYWSQGQMCNLNDLSPFLVKGTNYFYRTSSTSTASTTTATTTSSTSTASTTTTSSTSTASTTTATTTSSTSTASTTTTSSTSTASTTTTTTTSTTSSSSTATTTSTTTITSTTSTVTTTTITSTTSVTSTTSTTTTTKTTTTKTTTTTSTTSTTVTTTTTTTTTTMVPLNLLVDPGAESSGLAGWTQTGSSAVLQDTGGVEYSGYNPHTGSACFAGGLGSGGSPSSLLQNVNLLNGIQNFSTARLDAGTLHAQISFYYQTYYSFWYPYDDAEVTIAFLSATNAVLGTQDTGYQTCTSSNPGWCYYSYLYSLPVGTRSISYKMIFTRNSGTKIAAYIDDNSLTLV</sequence>
<evidence type="ECO:0000256" key="1">
    <source>
        <dbReference type="SAM" id="MobiDB-lite"/>
    </source>
</evidence>
<accession>A0A816LMA4</accession>
<dbReference type="Gene3D" id="2.60.120.260">
    <property type="entry name" value="Galactose-binding domain-like"/>
    <property type="match status" value="1"/>
</dbReference>
<dbReference type="PANTHER" id="PTHR22917:SF6">
    <property type="entry name" value="EG:8D8.2 PROTEIN-RELATED"/>
    <property type="match status" value="1"/>
</dbReference>